<dbReference type="Gene3D" id="3.80.10.10">
    <property type="entry name" value="Ribonuclease Inhibitor"/>
    <property type="match status" value="1"/>
</dbReference>
<evidence type="ECO:0000313" key="2">
    <source>
        <dbReference type="EMBL" id="EDR15998.1"/>
    </source>
</evidence>
<dbReference type="SUPFAM" id="SSF81383">
    <property type="entry name" value="F-box domain"/>
    <property type="match status" value="1"/>
</dbReference>
<gene>
    <name evidence="2" type="ORF">LACBIDRAFT_301560</name>
</gene>
<evidence type="ECO:0000259" key="1">
    <source>
        <dbReference type="PROSITE" id="PS50181"/>
    </source>
</evidence>
<protein>
    <submittedName>
        <fullName evidence="2">Predicted protein</fullName>
    </submittedName>
</protein>
<dbReference type="PROSITE" id="PS50181">
    <property type="entry name" value="FBOX"/>
    <property type="match status" value="1"/>
</dbReference>
<dbReference type="InterPro" id="IPR032675">
    <property type="entry name" value="LRR_dom_sf"/>
</dbReference>
<dbReference type="AlphaFoldDB" id="B0CNT9"/>
<organism evidence="3">
    <name type="scientific">Laccaria bicolor (strain S238N-H82 / ATCC MYA-4686)</name>
    <name type="common">Bicoloured deceiver</name>
    <name type="synonym">Laccaria laccata var. bicolor</name>
    <dbReference type="NCBI Taxonomy" id="486041"/>
    <lineage>
        <taxon>Eukaryota</taxon>
        <taxon>Fungi</taxon>
        <taxon>Dikarya</taxon>
        <taxon>Basidiomycota</taxon>
        <taxon>Agaricomycotina</taxon>
        <taxon>Agaricomycetes</taxon>
        <taxon>Agaricomycetidae</taxon>
        <taxon>Agaricales</taxon>
        <taxon>Agaricineae</taxon>
        <taxon>Hydnangiaceae</taxon>
        <taxon>Laccaria</taxon>
    </lineage>
</organism>
<dbReference type="GeneID" id="6069114"/>
<proteinExistence type="predicted"/>
<evidence type="ECO:0000313" key="3">
    <source>
        <dbReference type="Proteomes" id="UP000001194"/>
    </source>
</evidence>
<reference evidence="2 3" key="1">
    <citation type="journal article" date="2008" name="Nature">
        <title>The genome of Laccaria bicolor provides insights into mycorrhizal symbiosis.</title>
        <authorList>
            <person name="Martin F."/>
            <person name="Aerts A."/>
            <person name="Ahren D."/>
            <person name="Brun A."/>
            <person name="Danchin E.G.J."/>
            <person name="Duchaussoy F."/>
            <person name="Gibon J."/>
            <person name="Kohler A."/>
            <person name="Lindquist E."/>
            <person name="Pereda V."/>
            <person name="Salamov A."/>
            <person name="Shapiro H.J."/>
            <person name="Wuyts J."/>
            <person name="Blaudez D."/>
            <person name="Buee M."/>
            <person name="Brokstein P."/>
            <person name="Canbaeck B."/>
            <person name="Cohen D."/>
            <person name="Courty P.E."/>
            <person name="Coutinho P.M."/>
            <person name="Delaruelle C."/>
            <person name="Detter J.C."/>
            <person name="Deveau A."/>
            <person name="DiFazio S."/>
            <person name="Duplessis S."/>
            <person name="Fraissinet-Tachet L."/>
            <person name="Lucic E."/>
            <person name="Frey-Klett P."/>
            <person name="Fourrey C."/>
            <person name="Feussner I."/>
            <person name="Gay G."/>
            <person name="Grimwood J."/>
            <person name="Hoegger P.J."/>
            <person name="Jain P."/>
            <person name="Kilaru S."/>
            <person name="Labbe J."/>
            <person name="Lin Y.C."/>
            <person name="Legue V."/>
            <person name="Le Tacon F."/>
            <person name="Marmeisse R."/>
            <person name="Melayah D."/>
            <person name="Montanini B."/>
            <person name="Muratet M."/>
            <person name="Nehls U."/>
            <person name="Niculita-Hirzel H."/>
            <person name="Oudot-Le Secq M.P."/>
            <person name="Peter M."/>
            <person name="Quesneville H."/>
            <person name="Rajashekar B."/>
            <person name="Reich M."/>
            <person name="Rouhier N."/>
            <person name="Schmutz J."/>
            <person name="Yin T."/>
            <person name="Chalot M."/>
            <person name="Henrissat B."/>
            <person name="Kuees U."/>
            <person name="Lucas S."/>
            <person name="Van de Peer Y."/>
            <person name="Podila G.K."/>
            <person name="Polle A."/>
            <person name="Pukkila P.J."/>
            <person name="Richardson P.M."/>
            <person name="Rouze P."/>
            <person name="Sanders I.R."/>
            <person name="Stajich J.E."/>
            <person name="Tunlid A."/>
            <person name="Tuskan G."/>
            <person name="Grigoriev I.V."/>
        </authorList>
    </citation>
    <scope>NUCLEOTIDE SEQUENCE [LARGE SCALE GENOMIC DNA]</scope>
    <source>
        <strain evidence="3">S238N-H82 / ATCC MYA-4686</strain>
    </source>
</reference>
<dbReference type="RefSeq" id="XP_001874206.1">
    <property type="nucleotide sequence ID" value="XM_001874171.1"/>
</dbReference>
<dbReference type="SUPFAM" id="SSF52047">
    <property type="entry name" value="RNI-like"/>
    <property type="match status" value="1"/>
</dbReference>
<feature type="domain" description="F-box" evidence="1">
    <location>
        <begin position="20"/>
        <end position="58"/>
    </location>
</feature>
<dbReference type="OrthoDB" id="3054030at2759"/>
<dbReference type="InParanoid" id="B0CNT9"/>
<sequence>MKYSQLAKTASFQMAQSSSSTGLLHLPNELLCQIFDNSDTPTSLLYILAQVCRRLHHLFIPICLNRHSINDPTAYTKLTINGVPTYGDALSTLEVASIAGHVTRIDGKLICKFPVPSGEDIRVVTQSVRRLHKFVGRMLTLGNVELVFRGDRCCCCSGFPEEVLKEWSECIGDLLSCILEKSCSELTVRGGRLMAHAYAFRCGKRVGSTSSPTLFSGSLRELLRWVGPTPVGKGKKEEMNRVLRGKNWEFCRVKGAKTIVLTELSPAAREKSALRALTIMSTMFFIPPILHWTVAALQHSAIESLTLSNLSINKRCWLAIFKLIADAIPHLAELNLSRLKRIKPVDLIWFLARFPQLSSLSLGRDVEMLDDYELGSFPDFPALISLYAPSHWVFKLLSSQRMGLACLENLFISYNLKNEGFSHWFRHSKSASIPSLLGEQCRPLTLSLEVLLGDSPGWKMFDDLSAPPNQPNLDTISSLALIVDQEFRQGDMDLWGVLPRWLSLFSGLKDVSFKGHNKAIDGAEGTLIEKVVAVVKKSGLSISSVEVNGVEVELEVDAEPQAFSTLEKQAED</sequence>
<dbReference type="HOGENOM" id="CLU_495259_0_0_1"/>
<dbReference type="InterPro" id="IPR036047">
    <property type="entry name" value="F-box-like_dom_sf"/>
</dbReference>
<name>B0CNT9_LACBS</name>
<dbReference type="KEGG" id="lbc:LACBIDRAFT_301560"/>
<dbReference type="Proteomes" id="UP000001194">
    <property type="component" value="Unassembled WGS sequence"/>
</dbReference>
<dbReference type="Pfam" id="PF12937">
    <property type="entry name" value="F-box-like"/>
    <property type="match status" value="1"/>
</dbReference>
<accession>B0CNT9</accession>
<keyword evidence="3" id="KW-1185">Reference proteome</keyword>
<dbReference type="InterPro" id="IPR001810">
    <property type="entry name" value="F-box_dom"/>
</dbReference>
<dbReference type="EMBL" id="DS547091">
    <property type="protein sequence ID" value="EDR15998.1"/>
    <property type="molecule type" value="Genomic_DNA"/>
</dbReference>